<dbReference type="EMBL" id="CABDUW010000047">
    <property type="protein sequence ID" value="VTJ55210.1"/>
    <property type="molecule type" value="Genomic_DNA"/>
</dbReference>
<evidence type="ECO:0000313" key="3">
    <source>
        <dbReference type="Proteomes" id="UP000335636"/>
    </source>
</evidence>
<organism evidence="2 3">
    <name type="scientific">Marmota monax</name>
    <name type="common">Woodchuck</name>
    <dbReference type="NCBI Taxonomy" id="9995"/>
    <lineage>
        <taxon>Eukaryota</taxon>
        <taxon>Metazoa</taxon>
        <taxon>Chordata</taxon>
        <taxon>Craniata</taxon>
        <taxon>Vertebrata</taxon>
        <taxon>Euteleostomi</taxon>
        <taxon>Mammalia</taxon>
        <taxon>Eutheria</taxon>
        <taxon>Euarchontoglires</taxon>
        <taxon>Glires</taxon>
        <taxon>Rodentia</taxon>
        <taxon>Sciuromorpha</taxon>
        <taxon>Sciuridae</taxon>
        <taxon>Xerinae</taxon>
        <taxon>Marmotini</taxon>
        <taxon>Marmota</taxon>
    </lineage>
</organism>
<accession>A0A5E4ADW4</accession>
<sequence length="92" mass="9646">PRVAARSLAHSLSPPPDSAAAPPLQLRLSQELPQRPDVTAPPPPPPRPPPPQTRQEEGGERRMGCGACARLGQAGEPRCLLPSGRAAAARRP</sequence>
<keyword evidence="3" id="KW-1185">Reference proteome</keyword>
<feature type="region of interest" description="Disordered" evidence="1">
    <location>
        <begin position="1"/>
        <end position="92"/>
    </location>
</feature>
<proteinExistence type="predicted"/>
<protein>
    <submittedName>
        <fullName evidence="2">Uncharacterized protein</fullName>
    </submittedName>
</protein>
<evidence type="ECO:0000313" key="2">
    <source>
        <dbReference type="EMBL" id="VTJ55210.1"/>
    </source>
</evidence>
<dbReference type="AlphaFoldDB" id="A0A5E4ADW4"/>
<feature type="non-terminal residue" evidence="2">
    <location>
        <position position="1"/>
    </location>
</feature>
<feature type="compositionally biased region" description="Low complexity" evidence="1">
    <location>
        <begin position="7"/>
        <end position="26"/>
    </location>
</feature>
<evidence type="ECO:0000256" key="1">
    <source>
        <dbReference type="SAM" id="MobiDB-lite"/>
    </source>
</evidence>
<comment type="caution">
    <text evidence="2">The sequence shown here is derived from an EMBL/GenBank/DDBJ whole genome shotgun (WGS) entry which is preliminary data.</text>
</comment>
<reference evidence="2" key="1">
    <citation type="submission" date="2019-04" db="EMBL/GenBank/DDBJ databases">
        <authorList>
            <person name="Alioto T."/>
            <person name="Alioto T."/>
        </authorList>
    </citation>
    <scope>NUCLEOTIDE SEQUENCE [LARGE SCALE GENOMIC DNA]</scope>
</reference>
<gene>
    <name evidence="2" type="ORF">MONAX_5E019002</name>
</gene>
<feature type="compositionally biased region" description="Pro residues" evidence="1">
    <location>
        <begin position="39"/>
        <end position="52"/>
    </location>
</feature>
<feature type="compositionally biased region" description="Basic and acidic residues" evidence="1">
    <location>
        <begin position="54"/>
        <end position="63"/>
    </location>
</feature>
<name>A0A5E4ADW4_MARMO</name>
<dbReference type="Proteomes" id="UP000335636">
    <property type="component" value="Unassembled WGS sequence"/>
</dbReference>
<feature type="non-terminal residue" evidence="2">
    <location>
        <position position="92"/>
    </location>
</feature>